<feature type="region of interest" description="Disordered" evidence="1">
    <location>
        <begin position="146"/>
        <end position="179"/>
    </location>
</feature>
<protein>
    <recommendedName>
        <fullName evidence="5">DUF1772 domain-containing protein</fullName>
    </recommendedName>
</protein>
<reference evidence="3 4" key="1">
    <citation type="submission" date="2015-10" db="EMBL/GenBank/DDBJ databases">
        <title>Draft genome sequence of Streptomyces pseudovenezuelae DSM 40212, type strain for the species Streptomyces pseudovenezuelae.</title>
        <authorList>
            <person name="Ruckert C."/>
            <person name="Winkler A."/>
            <person name="Kalinowski J."/>
            <person name="Kampfer P."/>
            <person name="Glaeser S."/>
        </authorList>
    </citation>
    <scope>NUCLEOTIDE SEQUENCE [LARGE SCALE GENOMIC DNA]</scope>
    <source>
        <strain evidence="3 4">DSM 40212</strain>
    </source>
</reference>
<dbReference type="RefSeq" id="WP_037944820.1">
    <property type="nucleotide sequence ID" value="NZ_KQ948151.1"/>
</dbReference>
<keyword evidence="2" id="KW-0472">Membrane</keyword>
<evidence type="ECO:0000313" key="3">
    <source>
        <dbReference type="EMBL" id="KUM83990.1"/>
    </source>
</evidence>
<feature type="transmembrane region" description="Helical" evidence="2">
    <location>
        <begin position="48"/>
        <end position="69"/>
    </location>
</feature>
<evidence type="ECO:0000313" key="4">
    <source>
        <dbReference type="Proteomes" id="UP000053039"/>
    </source>
</evidence>
<proteinExistence type="predicted"/>
<dbReference type="Proteomes" id="UP000053039">
    <property type="component" value="Unassembled WGS sequence"/>
</dbReference>
<gene>
    <name evidence="3" type="ORF">AQI94_34185</name>
</gene>
<feature type="transmembrane region" description="Helical" evidence="2">
    <location>
        <begin position="75"/>
        <end position="96"/>
    </location>
</feature>
<dbReference type="EMBL" id="LMWM01000040">
    <property type="protein sequence ID" value="KUM83990.1"/>
    <property type="molecule type" value="Genomic_DNA"/>
</dbReference>
<keyword evidence="2" id="KW-1133">Transmembrane helix</keyword>
<keyword evidence="2" id="KW-0812">Transmembrane</keyword>
<evidence type="ECO:0000256" key="2">
    <source>
        <dbReference type="SAM" id="Phobius"/>
    </source>
</evidence>
<dbReference type="AlphaFoldDB" id="A0A117PP42"/>
<accession>A0A117PP42</accession>
<comment type="caution">
    <text evidence="3">The sequence shown here is derived from an EMBL/GenBank/DDBJ whole genome shotgun (WGS) entry which is preliminary data.</text>
</comment>
<organism evidence="3 4">
    <name type="scientific">Streptomyces pseudovenezuelae</name>
    <dbReference type="NCBI Taxonomy" id="67350"/>
    <lineage>
        <taxon>Bacteria</taxon>
        <taxon>Bacillati</taxon>
        <taxon>Actinomycetota</taxon>
        <taxon>Actinomycetes</taxon>
        <taxon>Kitasatosporales</taxon>
        <taxon>Streptomycetaceae</taxon>
        <taxon>Streptomyces</taxon>
        <taxon>Streptomyces aurantiacus group</taxon>
    </lineage>
</organism>
<feature type="transmembrane region" description="Helical" evidence="2">
    <location>
        <begin position="6"/>
        <end position="27"/>
    </location>
</feature>
<dbReference type="Pfam" id="PF08592">
    <property type="entry name" value="Anthrone_oxy"/>
    <property type="match status" value="1"/>
</dbReference>
<evidence type="ECO:0008006" key="5">
    <source>
        <dbReference type="Google" id="ProtNLM"/>
    </source>
</evidence>
<dbReference type="InterPro" id="IPR013901">
    <property type="entry name" value="Anthrone_oxy"/>
</dbReference>
<sequence length="179" mass="19475">MTRGAGLWFTGVFTGFLVAVLVLERFLRGFDGHVYTQVRHVELDALDTLAIVTLPPALITTGLLVAFTFRQGGHTPWWTLTALTLLVGILALTLVINMPINTDQLDWSVQAPPADWAAVRDRWQIAHTVRTGAAVLAFGALIADATRTPRGPHQGTPPSPPHELPAVPEDSPPHRRTGR</sequence>
<name>A0A117PP42_9ACTN</name>
<evidence type="ECO:0000256" key="1">
    <source>
        <dbReference type="SAM" id="MobiDB-lite"/>
    </source>
</evidence>